<evidence type="ECO:0000313" key="2">
    <source>
        <dbReference type="EMBL" id="QDD68302.1"/>
    </source>
</evidence>
<gene>
    <name evidence="2" type="primary">ND6</name>
</gene>
<accession>A0A4Y5UZ89</accession>
<keyword evidence="1" id="KW-1133">Transmembrane helix</keyword>
<organism evidence="2">
    <name type="scientific">Glyptelasma annandalei</name>
    <dbReference type="NCBI Taxonomy" id="2590147"/>
    <lineage>
        <taxon>Eukaryota</taxon>
        <taxon>Metazoa</taxon>
        <taxon>Ecdysozoa</taxon>
        <taxon>Arthropoda</taxon>
        <taxon>Crustacea</taxon>
        <taxon>Multicrustacea</taxon>
        <taxon>Cirripedia</taxon>
        <taxon>Thoracica</taxon>
        <taxon>Thoracicalcarea</taxon>
        <taxon>Scalpellomorpha</taxon>
        <taxon>Lepadoidea</taxon>
        <taxon>Poecilasmatidae</taxon>
        <taxon>Glyptelasma</taxon>
    </lineage>
</organism>
<keyword evidence="2" id="KW-0496">Mitochondrion</keyword>
<dbReference type="CTD" id="4541"/>
<feature type="transmembrane region" description="Helical" evidence="1">
    <location>
        <begin position="84"/>
        <end position="102"/>
    </location>
</feature>
<dbReference type="AlphaFoldDB" id="A0A4Y5UZ89"/>
<sequence length="161" mass="18649">MMKMLILSIFFSNMIFMFTFHPLAMIFSLIFQTILVAMSLFMMLHFPWFSYTLILVFLGGMLILFTYMANIASNEKFFPNTKPLYILPLIFLFMIVLPKININLNTDSKPLNQETFYSLMVMKPYEMNILPLITIMASLIILTLLAIVKISKMSSGALRTE</sequence>
<proteinExistence type="predicted"/>
<dbReference type="EMBL" id="MH891848">
    <property type="protein sequence ID" value="QDD68302.1"/>
    <property type="molecule type" value="Genomic_DNA"/>
</dbReference>
<feature type="transmembrane region" description="Helical" evidence="1">
    <location>
        <begin position="129"/>
        <end position="148"/>
    </location>
</feature>
<dbReference type="GeneID" id="40866339"/>
<protein>
    <submittedName>
        <fullName evidence="2">NADH dehydrogenase subunit 6</fullName>
    </submittedName>
</protein>
<reference evidence="2" key="1">
    <citation type="journal article" date="2019" name="Mitochondrial DNA Part B Resour">
        <title>Complete mitochondrial genome of the deep-water epibiotic stalked barnacle, Glyptelasma annandalei (Cirripedia, Lepadiformes, Poecilasmatidae).</title>
        <authorList>
            <person name="Kim R.-O."/>
            <person name="Chan B.K.K."/>
            <person name="Hou B.K."/>
            <person name="Ju S.-J."/>
            <person name="Kim S.-J."/>
        </authorList>
    </citation>
    <scope>NUCLEOTIDE SEQUENCE</scope>
</reference>
<geneLocation type="mitochondrion" evidence="2"/>
<keyword evidence="1" id="KW-0472">Membrane</keyword>
<dbReference type="RefSeq" id="YP_009675557.1">
    <property type="nucleotide sequence ID" value="NC_043898.1"/>
</dbReference>
<evidence type="ECO:0000256" key="1">
    <source>
        <dbReference type="SAM" id="Phobius"/>
    </source>
</evidence>
<keyword evidence="1" id="KW-0812">Transmembrane</keyword>
<feature type="transmembrane region" description="Helical" evidence="1">
    <location>
        <begin position="48"/>
        <end position="72"/>
    </location>
</feature>
<name>A0A4Y5UZ89_9CRUS</name>